<dbReference type="EMBL" id="SCWF01000001">
    <property type="protein sequence ID" value="TDM15429.1"/>
    <property type="molecule type" value="Genomic_DNA"/>
</dbReference>
<proteinExistence type="predicted"/>
<accession>A0A4V3BFQ9</accession>
<dbReference type="RefSeq" id="WP_133450638.1">
    <property type="nucleotide sequence ID" value="NZ_SCWF01000001.1"/>
</dbReference>
<dbReference type="InterPro" id="IPR052509">
    <property type="entry name" value="Metal_resp_DNA-bind_regulator"/>
</dbReference>
<feature type="domain" description="Transcription regulator PadR N-terminal" evidence="1">
    <location>
        <begin position="19"/>
        <end position="83"/>
    </location>
</feature>
<sequence>MKHKLLPLSETMHYILLALRTPKHGYAIMQEVQDMSEMTVILAPGTLYGALDNLSKHHWIKQIDIIDRRKIYHITHEGLNVLEHEKNRLNHILSLYEMED</sequence>
<evidence type="ECO:0000313" key="2">
    <source>
        <dbReference type="EMBL" id="TDM15429.1"/>
    </source>
</evidence>
<organism evidence="2 3">
    <name type="scientific">Macrococcus bovicus</name>
    <dbReference type="NCBI Taxonomy" id="69968"/>
    <lineage>
        <taxon>Bacteria</taxon>
        <taxon>Bacillati</taxon>
        <taxon>Bacillota</taxon>
        <taxon>Bacilli</taxon>
        <taxon>Bacillales</taxon>
        <taxon>Staphylococcaceae</taxon>
        <taxon>Macrococcus</taxon>
    </lineage>
</organism>
<dbReference type="Gene3D" id="1.10.10.10">
    <property type="entry name" value="Winged helix-like DNA-binding domain superfamily/Winged helix DNA-binding domain"/>
    <property type="match status" value="1"/>
</dbReference>
<reference evidence="2 3" key="1">
    <citation type="submission" date="2019-01" db="EMBL/GenBank/DDBJ databases">
        <title>Draft genome sequences of the type strains of six Macrococcus species.</title>
        <authorList>
            <person name="Mazhar S."/>
            <person name="Altermann E."/>
            <person name="Hill C."/>
            <person name="Mcauliffe O."/>
        </authorList>
    </citation>
    <scope>NUCLEOTIDE SEQUENCE [LARGE SCALE GENOMIC DNA]</scope>
    <source>
        <strain evidence="2 3">ATCC 51825</strain>
    </source>
</reference>
<dbReference type="Pfam" id="PF03551">
    <property type="entry name" value="PadR"/>
    <property type="match status" value="1"/>
</dbReference>
<dbReference type="OrthoDB" id="9814826at2"/>
<name>A0A4V3BFQ9_9STAP</name>
<evidence type="ECO:0000259" key="1">
    <source>
        <dbReference type="Pfam" id="PF03551"/>
    </source>
</evidence>
<evidence type="ECO:0000313" key="3">
    <source>
        <dbReference type="Proteomes" id="UP000294843"/>
    </source>
</evidence>
<dbReference type="AlphaFoldDB" id="A0A4V3BFQ9"/>
<dbReference type="InterPro" id="IPR036390">
    <property type="entry name" value="WH_DNA-bd_sf"/>
</dbReference>
<gene>
    <name evidence="2" type="ORF">ERX55_00540</name>
</gene>
<dbReference type="InterPro" id="IPR036388">
    <property type="entry name" value="WH-like_DNA-bd_sf"/>
</dbReference>
<protein>
    <submittedName>
        <fullName evidence="2">PadR family transcriptional regulator</fullName>
    </submittedName>
</protein>
<dbReference type="PANTHER" id="PTHR33169">
    <property type="entry name" value="PADR-FAMILY TRANSCRIPTIONAL REGULATOR"/>
    <property type="match status" value="1"/>
</dbReference>
<comment type="caution">
    <text evidence="2">The sequence shown here is derived from an EMBL/GenBank/DDBJ whole genome shotgun (WGS) entry which is preliminary data.</text>
</comment>
<dbReference type="Proteomes" id="UP000294843">
    <property type="component" value="Unassembled WGS sequence"/>
</dbReference>
<dbReference type="PANTHER" id="PTHR33169:SF13">
    <property type="entry name" value="PADR-FAMILY TRANSCRIPTIONAL REGULATOR"/>
    <property type="match status" value="1"/>
</dbReference>
<dbReference type="InterPro" id="IPR005149">
    <property type="entry name" value="Tscrpt_reg_PadR_N"/>
</dbReference>
<keyword evidence="3" id="KW-1185">Reference proteome</keyword>
<dbReference type="SUPFAM" id="SSF46785">
    <property type="entry name" value="Winged helix' DNA-binding domain"/>
    <property type="match status" value="1"/>
</dbReference>